<evidence type="ECO:0000313" key="1">
    <source>
        <dbReference type="EMBL" id="EFV12046.1"/>
    </source>
</evidence>
<dbReference type="RefSeq" id="WP_007471797.1">
    <property type="nucleotide sequence ID" value="NZ_KI391953.1"/>
</dbReference>
<evidence type="ECO:0008006" key="3">
    <source>
        <dbReference type="Google" id="ProtNLM"/>
    </source>
</evidence>
<organism evidence="1 2">
    <name type="scientific">Segniliparus rugosus (strain ATCC BAA-974 / DSM 45345 / CCUG 50838 / CIP 108380 / JCM 13579 / CDC 945)</name>
    <dbReference type="NCBI Taxonomy" id="679197"/>
    <lineage>
        <taxon>Bacteria</taxon>
        <taxon>Bacillati</taxon>
        <taxon>Actinomycetota</taxon>
        <taxon>Actinomycetes</taxon>
        <taxon>Mycobacteriales</taxon>
        <taxon>Segniliparaceae</taxon>
        <taxon>Segniliparus</taxon>
    </lineage>
</organism>
<dbReference type="OrthoDB" id="3210860at2"/>
<name>E5XUA5_SEGRC</name>
<dbReference type="InterPro" id="IPR021491">
    <property type="entry name" value="DUF3145"/>
</dbReference>
<protein>
    <recommendedName>
        <fullName evidence="3">DUF3145 domain-containing protein</fullName>
    </recommendedName>
</protein>
<dbReference type="EMBL" id="ACZI02000001">
    <property type="protein sequence ID" value="EFV12046.1"/>
    <property type="molecule type" value="Genomic_DNA"/>
</dbReference>
<dbReference type="Pfam" id="PF11343">
    <property type="entry name" value="DUF3145"/>
    <property type="match status" value="1"/>
</dbReference>
<keyword evidence="2" id="KW-1185">Reference proteome</keyword>
<dbReference type="HOGENOM" id="CLU_114867_0_0_11"/>
<dbReference type="Proteomes" id="UP000004816">
    <property type="component" value="Unassembled WGS sequence"/>
</dbReference>
<accession>E5XUA5</accession>
<sequence length="178" mass="19110">MRQQVHSAHNATVQEASGVVYIHYAPTAVCAHVEWALSTALGAPADLVWREQAAAPGAQRSVVDWVGPVGTGARLVSALRQWPMLRFEVTEDPSYGVNGERFSYVPGLGMWRGEIGANGDIILGEAYVRTLMGQAQGRRDGAWFAAQLDEALGGAWDEALEPYREGSAVSSERARSAG</sequence>
<evidence type="ECO:0000313" key="2">
    <source>
        <dbReference type="Proteomes" id="UP000004816"/>
    </source>
</evidence>
<dbReference type="eggNOG" id="ENOG502ZWGX">
    <property type="taxonomic scope" value="Bacteria"/>
</dbReference>
<dbReference type="STRING" id="679197.HMPREF9336_03077"/>
<dbReference type="AlphaFoldDB" id="E5XUA5"/>
<gene>
    <name evidence="1" type="ORF">HMPREF9336_03077</name>
</gene>
<proteinExistence type="predicted"/>
<comment type="caution">
    <text evidence="1">The sequence shown here is derived from an EMBL/GenBank/DDBJ whole genome shotgun (WGS) entry which is preliminary data.</text>
</comment>
<reference evidence="1 2" key="1">
    <citation type="journal article" date="2011" name="Stand. Genomic Sci.">
        <title>High quality draft genome sequence of Segniliparus rugosus CDC 945(T)= (ATCC BAA-974(T)).</title>
        <authorList>
            <person name="Earl A.M."/>
            <person name="Desjardins C.A."/>
            <person name="Fitzgerald M.G."/>
            <person name="Arachchi H.M."/>
            <person name="Zeng Q."/>
            <person name="Mehta T."/>
            <person name="Griggs A."/>
            <person name="Birren B.W."/>
            <person name="Toney N.C."/>
            <person name="Carr J."/>
            <person name="Posey J."/>
            <person name="Butler W.R."/>
        </authorList>
    </citation>
    <scope>NUCLEOTIDE SEQUENCE [LARGE SCALE GENOMIC DNA]</scope>
    <source>
        <strain evidence="2">ATCC BAA-974 / DSM 45345 / CCUG 50838 / CIP 108380 / JCM 13579 / CDC 945</strain>
    </source>
</reference>